<reference evidence="2 3" key="1">
    <citation type="submission" date="2016-05" db="EMBL/GenBank/DDBJ databases">
        <title>Microbial solvent formation.</title>
        <authorList>
            <person name="Poehlein A."/>
            <person name="Montoya Solano J.D."/>
            <person name="Flitsch S."/>
            <person name="Krabben P."/>
            <person name="Duerre P."/>
            <person name="Daniel R."/>
        </authorList>
    </citation>
    <scope>NUCLEOTIDE SEQUENCE [LARGE SCALE GENOMIC DNA]</scope>
    <source>
        <strain evidence="2 3">L1-8</strain>
    </source>
</reference>
<keyword evidence="1" id="KW-0812">Transmembrane</keyword>
<accession>A0A1S8NHS1</accession>
<feature type="transmembrane region" description="Helical" evidence="1">
    <location>
        <begin position="75"/>
        <end position="93"/>
    </location>
</feature>
<evidence type="ECO:0000256" key="1">
    <source>
        <dbReference type="SAM" id="Phobius"/>
    </source>
</evidence>
<dbReference type="AlphaFoldDB" id="A0A1S8NHS1"/>
<feature type="transmembrane region" description="Helical" evidence="1">
    <location>
        <begin position="108"/>
        <end position="131"/>
    </location>
</feature>
<dbReference type="RefSeq" id="WP_077863782.1">
    <property type="nucleotide sequence ID" value="NZ_LZYZ01000001.1"/>
</dbReference>
<evidence type="ECO:0000313" key="3">
    <source>
        <dbReference type="Proteomes" id="UP000191154"/>
    </source>
</evidence>
<dbReference type="Pfam" id="PF19700">
    <property type="entry name" value="DUF6198"/>
    <property type="match status" value="1"/>
</dbReference>
<dbReference type="InterPro" id="IPR038750">
    <property type="entry name" value="YczE/YyaS-like"/>
</dbReference>
<dbReference type="EMBL" id="LZYZ01000001">
    <property type="protein sequence ID" value="OOM16025.1"/>
    <property type="molecule type" value="Genomic_DNA"/>
</dbReference>
<dbReference type="PANTHER" id="PTHR40078">
    <property type="entry name" value="INTEGRAL MEMBRANE PROTEIN-RELATED"/>
    <property type="match status" value="1"/>
</dbReference>
<feature type="transmembrane region" description="Helical" evidence="1">
    <location>
        <begin position="176"/>
        <end position="194"/>
    </location>
</feature>
<comment type="caution">
    <text evidence="2">The sequence shown here is derived from an EMBL/GenBank/DDBJ whole genome shotgun (WGS) entry which is preliminary data.</text>
</comment>
<keyword evidence="1" id="KW-1133">Transmembrane helix</keyword>
<evidence type="ECO:0000313" key="2">
    <source>
        <dbReference type="EMBL" id="OOM16025.1"/>
    </source>
</evidence>
<dbReference type="PANTHER" id="PTHR40078:SF1">
    <property type="entry name" value="INTEGRAL MEMBRANE PROTEIN"/>
    <property type="match status" value="1"/>
</dbReference>
<keyword evidence="1" id="KW-0472">Membrane</keyword>
<feature type="transmembrane region" description="Helical" evidence="1">
    <location>
        <begin position="152"/>
        <end position="170"/>
    </location>
</feature>
<gene>
    <name evidence="2" type="ORF">CLOSAC_02960</name>
</gene>
<organism evidence="2 3">
    <name type="scientific">Clostridium saccharobutylicum</name>
    <dbReference type="NCBI Taxonomy" id="169679"/>
    <lineage>
        <taxon>Bacteria</taxon>
        <taxon>Bacillati</taxon>
        <taxon>Bacillota</taxon>
        <taxon>Clostridia</taxon>
        <taxon>Eubacteriales</taxon>
        <taxon>Clostridiaceae</taxon>
        <taxon>Clostridium</taxon>
    </lineage>
</organism>
<proteinExistence type="predicted"/>
<feature type="transmembrane region" description="Helical" evidence="1">
    <location>
        <begin position="7"/>
        <end position="24"/>
    </location>
</feature>
<dbReference type="Proteomes" id="UP000191154">
    <property type="component" value="Unassembled WGS sequence"/>
</dbReference>
<sequence length="210" mass="23001">MKKYYRGIMYCIGLVILALGIILNTKTGLGVSPIISIPYCISKIWKLNLGDITMYTYILYVVLQMVLRRRKFRLFDLLQIPMSIIFTRVINVFNDKIIINNSSFVMDLILLMIAIMLTAIGVVITVEMKFVPNAADGLAQAMAEAMNKNLGLAKNILDISSVIITVGIGIFAGGKIIGIGLGTVLAVIGVGRAISLFNRLFKNKLVAIAS</sequence>
<name>A0A1S8NHS1_CLOSA</name>
<feature type="transmembrane region" description="Helical" evidence="1">
    <location>
        <begin position="44"/>
        <end position="63"/>
    </location>
</feature>
<protein>
    <submittedName>
        <fullName evidence="2">Uncharacterized protein</fullName>
    </submittedName>
</protein>